<dbReference type="SUPFAM" id="SSF117070">
    <property type="entry name" value="LEA14-like"/>
    <property type="match status" value="1"/>
</dbReference>
<dbReference type="Proteomes" id="UP001060368">
    <property type="component" value="Chromosome"/>
</dbReference>
<accession>A0A9E7PJU1</accession>
<dbReference type="EMBL" id="CP096115">
    <property type="protein sequence ID" value="UUX91283.1"/>
    <property type="molecule type" value="Genomic_DNA"/>
</dbReference>
<protein>
    <submittedName>
        <fullName evidence="2">LEA type 2 family protein</fullName>
    </submittedName>
</protein>
<evidence type="ECO:0000313" key="3">
    <source>
        <dbReference type="Proteomes" id="UP001060368"/>
    </source>
</evidence>
<dbReference type="GeneID" id="74307595"/>
<keyword evidence="3" id="KW-1185">Reference proteome</keyword>
<reference evidence="2" key="1">
    <citation type="submission" date="2022-04" db="EMBL/GenBank/DDBJ databases">
        <title>Complete genome of Methanoplanus endosymbiosus DSM 3599.</title>
        <authorList>
            <person name="Chen S.-C."/>
            <person name="You Y.-T."/>
            <person name="Zhou Y.-Z."/>
            <person name="Lai M.-C."/>
        </authorList>
    </citation>
    <scope>NUCLEOTIDE SEQUENCE</scope>
    <source>
        <strain evidence="2">DSM 3599</strain>
    </source>
</reference>
<evidence type="ECO:0000313" key="2">
    <source>
        <dbReference type="EMBL" id="UUX91283.1"/>
    </source>
</evidence>
<name>A0A9E7PJU1_9EURY</name>
<dbReference type="KEGG" id="mend:L6E24_07800"/>
<sequence length="159" mass="17723">MIFKLCYDKTLKNFFASRNNHSVMNNEIKPDIQIKDIHLSGITTRKFSLSAELDIINPFPVGGSVKSVIFEIFFEKSTGESVYLGRGRKDGIKIEKSGTTAVSVPVEIENISAVSALITALTDRIEIIIKGKADFDLKITSLSIPFERREKINSLTDLL</sequence>
<feature type="domain" description="Late embryogenesis abundant protein LEA-2 subgroup" evidence="1">
    <location>
        <begin position="56"/>
        <end position="149"/>
    </location>
</feature>
<dbReference type="Pfam" id="PF03168">
    <property type="entry name" value="LEA_2"/>
    <property type="match status" value="1"/>
</dbReference>
<gene>
    <name evidence="2" type="ORF">L6E24_07800</name>
</gene>
<dbReference type="Gene3D" id="2.60.40.1820">
    <property type="match status" value="1"/>
</dbReference>
<dbReference type="RefSeq" id="WP_257741437.1">
    <property type="nucleotide sequence ID" value="NZ_CP096115.1"/>
</dbReference>
<organism evidence="2 3">
    <name type="scientific">Methanoplanus endosymbiosus</name>
    <dbReference type="NCBI Taxonomy" id="33865"/>
    <lineage>
        <taxon>Archaea</taxon>
        <taxon>Methanobacteriati</taxon>
        <taxon>Methanobacteriota</taxon>
        <taxon>Stenosarchaea group</taxon>
        <taxon>Methanomicrobia</taxon>
        <taxon>Methanomicrobiales</taxon>
        <taxon>Methanomicrobiaceae</taxon>
        <taxon>Methanoplanus</taxon>
    </lineage>
</organism>
<proteinExistence type="predicted"/>
<dbReference type="AlphaFoldDB" id="A0A9E7PJU1"/>
<dbReference type="InterPro" id="IPR004864">
    <property type="entry name" value="LEA_2"/>
</dbReference>
<evidence type="ECO:0000259" key="1">
    <source>
        <dbReference type="Pfam" id="PF03168"/>
    </source>
</evidence>